<gene>
    <name evidence="4" type="ORF">ASIM_LOCUS18535</name>
</gene>
<name>A0A3P6RNZ8_ANISI</name>
<evidence type="ECO:0000256" key="1">
    <source>
        <dbReference type="ARBA" id="ARBA00022723"/>
    </source>
</evidence>
<sequence>MKRAEIAIRAIDPSLSIPYWDSSLDSHLPNPQDSILWTPLFFGATDMYGDIMNGPFARFNTLEGHTHIQRDLAKDGRLLTEGAINDVLSQTAIHQVLAYTAPERGCPYRTNFRALEYIHASVHLWIGGDMKPPVTSANDPVFYFHHSFIDCIFELWRQRRQNRGSRESQFPQNVAQCSSREHFSNALMRPFNKFNIQGLSNAYTDNMYTYAERPTCSKEGDCGSPYLFCSRNKRSNHWRCVSKIRVNGRCNGFENEDACYEGVCVRGLCRAGLFSRKVFLFTSFDLMCTFWVSSWK</sequence>
<dbReference type="GO" id="GO:0016491">
    <property type="term" value="F:oxidoreductase activity"/>
    <property type="evidence" value="ECO:0007669"/>
    <property type="project" value="InterPro"/>
</dbReference>
<dbReference type="EMBL" id="UYRR01035653">
    <property type="protein sequence ID" value="VDK65202.1"/>
    <property type="molecule type" value="Genomic_DNA"/>
</dbReference>
<dbReference type="Proteomes" id="UP000267096">
    <property type="component" value="Unassembled WGS sequence"/>
</dbReference>
<dbReference type="PANTHER" id="PTHR11474">
    <property type="entry name" value="TYROSINASE FAMILY MEMBER"/>
    <property type="match status" value="1"/>
</dbReference>
<dbReference type="InterPro" id="IPR050316">
    <property type="entry name" value="Tyrosinase/Hemocyanin"/>
</dbReference>
<dbReference type="GO" id="GO:0046872">
    <property type="term" value="F:metal ion binding"/>
    <property type="evidence" value="ECO:0007669"/>
    <property type="project" value="UniProtKB-KW"/>
</dbReference>
<dbReference type="Gene3D" id="1.10.1280.10">
    <property type="entry name" value="Di-copper center containing domain from catechol oxidase"/>
    <property type="match status" value="1"/>
</dbReference>
<dbReference type="InterPro" id="IPR002227">
    <property type="entry name" value="Tyrosinase_Cu-bd"/>
</dbReference>
<dbReference type="InterPro" id="IPR008922">
    <property type="entry name" value="Di-copper_centre_dom_sf"/>
</dbReference>
<protein>
    <recommendedName>
        <fullName evidence="3">Tyrosinase copper-binding domain-containing protein</fullName>
    </recommendedName>
</protein>
<evidence type="ECO:0000313" key="4">
    <source>
        <dbReference type="EMBL" id="VDK65202.1"/>
    </source>
</evidence>
<keyword evidence="2" id="KW-0186">Copper</keyword>
<dbReference type="PRINTS" id="PR00092">
    <property type="entry name" value="TYROSINASE"/>
</dbReference>
<dbReference type="PANTHER" id="PTHR11474:SF126">
    <property type="entry name" value="TYROSINASE-LIKE PROTEIN TYR-1-RELATED"/>
    <property type="match status" value="1"/>
</dbReference>
<keyword evidence="5" id="KW-1185">Reference proteome</keyword>
<dbReference type="AlphaFoldDB" id="A0A3P6RNZ8"/>
<accession>A0A3P6RNZ8</accession>
<proteinExistence type="predicted"/>
<evidence type="ECO:0000313" key="5">
    <source>
        <dbReference type="Proteomes" id="UP000267096"/>
    </source>
</evidence>
<keyword evidence="1" id="KW-0479">Metal-binding</keyword>
<dbReference type="Pfam" id="PF00264">
    <property type="entry name" value="Tyrosinase"/>
    <property type="match status" value="1"/>
</dbReference>
<evidence type="ECO:0000259" key="3">
    <source>
        <dbReference type="PROSITE" id="PS00498"/>
    </source>
</evidence>
<dbReference type="OrthoDB" id="6132182at2759"/>
<dbReference type="SUPFAM" id="SSF48056">
    <property type="entry name" value="Di-copper centre-containing domain"/>
    <property type="match status" value="1"/>
</dbReference>
<dbReference type="PROSITE" id="PS00498">
    <property type="entry name" value="TYROSINASE_2"/>
    <property type="match status" value="1"/>
</dbReference>
<feature type="domain" description="Tyrosinase copper-binding" evidence="3">
    <location>
        <begin position="139"/>
        <end position="150"/>
    </location>
</feature>
<reference evidence="4 5" key="1">
    <citation type="submission" date="2018-11" db="EMBL/GenBank/DDBJ databases">
        <authorList>
            <consortium name="Pathogen Informatics"/>
        </authorList>
    </citation>
    <scope>NUCLEOTIDE SEQUENCE [LARGE SCALE GENOMIC DNA]</scope>
</reference>
<organism evidence="4 5">
    <name type="scientific">Anisakis simplex</name>
    <name type="common">Herring worm</name>
    <dbReference type="NCBI Taxonomy" id="6269"/>
    <lineage>
        <taxon>Eukaryota</taxon>
        <taxon>Metazoa</taxon>
        <taxon>Ecdysozoa</taxon>
        <taxon>Nematoda</taxon>
        <taxon>Chromadorea</taxon>
        <taxon>Rhabditida</taxon>
        <taxon>Spirurina</taxon>
        <taxon>Ascaridomorpha</taxon>
        <taxon>Ascaridoidea</taxon>
        <taxon>Anisakidae</taxon>
        <taxon>Anisakis</taxon>
        <taxon>Anisakis simplex complex</taxon>
    </lineage>
</organism>
<evidence type="ECO:0000256" key="2">
    <source>
        <dbReference type="ARBA" id="ARBA00023008"/>
    </source>
</evidence>